<dbReference type="Gene3D" id="3.30.200.20">
    <property type="entry name" value="Phosphorylase Kinase, domain 1"/>
    <property type="match status" value="1"/>
</dbReference>
<dbReference type="SMART" id="SM00257">
    <property type="entry name" value="LysM"/>
    <property type="match status" value="2"/>
</dbReference>
<dbReference type="PROSITE" id="PS50011">
    <property type="entry name" value="PROTEIN_KINASE_DOM"/>
    <property type="match status" value="1"/>
</dbReference>
<evidence type="ECO:0000256" key="11">
    <source>
        <dbReference type="SAM" id="Phobius"/>
    </source>
</evidence>
<dbReference type="GO" id="GO:0005524">
    <property type="term" value="F:ATP binding"/>
    <property type="evidence" value="ECO:0007669"/>
    <property type="project" value="UniProtKB-KW"/>
</dbReference>
<evidence type="ECO:0000256" key="8">
    <source>
        <dbReference type="ARBA" id="ARBA00023136"/>
    </source>
</evidence>
<dbReference type="InterPro" id="IPR000719">
    <property type="entry name" value="Prot_kinase_dom"/>
</dbReference>
<protein>
    <submittedName>
        <fullName evidence="15">Lysm-containing receptor kinase 8</fullName>
    </submittedName>
</protein>
<dbReference type="SMART" id="SM00220">
    <property type="entry name" value="S_TKc"/>
    <property type="match status" value="1"/>
</dbReference>
<dbReference type="GO" id="GO:0005886">
    <property type="term" value="C:plasma membrane"/>
    <property type="evidence" value="ECO:0007669"/>
    <property type="project" value="UniProtKB-SubCell"/>
</dbReference>
<dbReference type="InterPro" id="IPR056561">
    <property type="entry name" value="NFP_LYK_LysM1"/>
</dbReference>
<proteinExistence type="predicted"/>
<evidence type="ECO:0000256" key="6">
    <source>
        <dbReference type="ARBA" id="ARBA00022840"/>
    </source>
</evidence>
<dbReference type="Gene3D" id="1.10.510.10">
    <property type="entry name" value="Transferase(Phosphotransferase) domain 1"/>
    <property type="match status" value="1"/>
</dbReference>
<dbReference type="InterPro" id="IPR056563">
    <property type="entry name" value="LysM3_LYK4_5"/>
</dbReference>
<dbReference type="Pfam" id="PF00069">
    <property type="entry name" value="Pkinase"/>
    <property type="match status" value="1"/>
</dbReference>
<dbReference type="CDD" id="cd00118">
    <property type="entry name" value="LysM"/>
    <property type="match status" value="1"/>
</dbReference>
<feature type="signal peptide" evidence="12">
    <location>
        <begin position="1"/>
        <end position="26"/>
    </location>
</feature>
<dbReference type="InterPro" id="IPR011009">
    <property type="entry name" value="Kinase-like_dom_sf"/>
</dbReference>
<keyword evidence="3 11" id="KW-0812">Transmembrane</keyword>
<evidence type="ECO:0000256" key="1">
    <source>
        <dbReference type="ARBA" id="ARBA00004162"/>
    </source>
</evidence>
<dbReference type="Pfam" id="PF23473">
    <property type="entry name" value="LysM3_LYK4_5"/>
    <property type="match status" value="1"/>
</dbReference>
<dbReference type="Gene3D" id="3.10.350.10">
    <property type="entry name" value="LysM domain"/>
    <property type="match status" value="1"/>
</dbReference>
<keyword evidence="6" id="KW-0067">ATP-binding</keyword>
<dbReference type="GO" id="GO:0051707">
    <property type="term" value="P:response to other organism"/>
    <property type="evidence" value="ECO:0007669"/>
    <property type="project" value="UniProtKB-ARBA"/>
</dbReference>
<evidence type="ECO:0000256" key="2">
    <source>
        <dbReference type="ARBA" id="ARBA00022475"/>
    </source>
</evidence>
<feature type="compositionally biased region" description="Pro residues" evidence="10">
    <location>
        <begin position="248"/>
        <end position="260"/>
    </location>
</feature>
<dbReference type="InterPro" id="IPR056562">
    <property type="entry name" value="LysM2_CERK1_LYK3_4_5"/>
</dbReference>
<dbReference type="Pfam" id="PF23446">
    <property type="entry name" value="LysM1_NFP_LYK"/>
    <property type="match status" value="1"/>
</dbReference>
<accession>A0A221I0S0</accession>
<keyword evidence="8 11" id="KW-0472">Membrane</keyword>
<feature type="domain" description="LysM" evidence="14">
    <location>
        <begin position="190"/>
        <end position="235"/>
    </location>
</feature>
<gene>
    <name evidence="15" type="primary">LYK8</name>
</gene>
<dbReference type="GO" id="GO:0004672">
    <property type="term" value="F:protein kinase activity"/>
    <property type="evidence" value="ECO:0007669"/>
    <property type="project" value="InterPro"/>
</dbReference>
<feature type="chain" id="PRO_5012668493" evidence="12">
    <location>
        <begin position="27"/>
        <end position="640"/>
    </location>
</feature>
<keyword evidence="4 12" id="KW-0732">Signal</keyword>
<keyword evidence="15" id="KW-0418">Kinase</keyword>
<evidence type="ECO:0000256" key="4">
    <source>
        <dbReference type="ARBA" id="ARBA00022729"/>
    </source>
</evidence>
<dbReference type="InterPro" id="IPR018392">
    <property type="entry name" value="LysM"/>
</dbReference>
<name>A0A221I0S0_PARRI</name>
<dbReference type="PROSITE" id="PS51782">
    <property type="entry name" value="LYSM"/>
    <property type="match status" value="1"/>
</dbReference>
<evidence type="ECO:0000256" key="10">
    <source>
        <dbReference type="SAM" id="MobiDB-lite"/>
    </source>
</evidence>
<evidence type="ECO:0000256" key="3">
    <source>
        <dbReference type="ARBA" id="ARBA00022692"/>
    </source>
</evidence>
<evidence type="ECO:0000256" key="7">
    <source>
        <dbReference type="ARBA" id="ARBA00022989"/>
    </source>
</evidence>
<evidence type="ECO:0000256" key="5">
    <source>
        <dbReference type="ARBA" id="ARBA00022741"/>
    </source>
</evidence>
<comment type="subcellular location">
    <subcellularLocation>
        <location evidence="1">Cell membrane</location>
        <topology evidence="1">Single-pass membrane protein</topology>
    </subcellularLocation>
</comment>
<keyword evidence="15" id="KW-0808">Transferase</keyword>
<keyword evidence="7 11" id="KW-1133">Transmembrane helix</keyword>
<evidence type="ECO:0000256" key="9">
    <source>
        <dbReference type="ARBA" id="ARBA00023157"/>
    </source>
</evidence>
<dbReference type="PANTHER" id="PTHR45927">
    <property type="entry name" value="LYSM-DOMAIN RECEPTOR-LIKE KINASE-RELATED"/>
    <property type="match status" value="1"/>
</dbReference>
<dbReference type="PANTHER" id="PTHR45927:SF11">
    <property type="entry name" value="LYSM DOMAIN RECEPTOR-LIKE KINASE 4"/>
    <property type="match status" value="1"/>
</dbReference>
<dbReference type="EMBL" id="KY786157">
    <property type="protein sequence ID" value="ASM47210.1"/>
    <property type="molecule type" value="Genomic_DNA"/>
</dbReference>
<organism evidence="15">
    <name type="scientific">Parasponia rigida</name>
    <dbReference type="NCBI Taxonomy" id="3477"/>
    <lineage>
        <taxon>Eukaryota</taxon>
        <taxon>Viridiplantae</taxon>
        <taxon>Streptophyta</taxon>
        <taxon>Embryophyta</taxon>
        <taxon>Tracheophyta</taxon>
        <taxon>Spermatophyta</taxon>
        <taxon>Magnoliopsida</taxon>
        <taxon>eudicotyledons</taxon>
        <taxon>Gunneridae</taxon>
        <taxon>Pentapetalae</taxon>
        <taxon>rosids</taxon>
        <taxon>fabids</taxon>
        <taxon>Rosales</taxon>
        <taxon>Cannabaceae</taxon>
        <taxon>Parasponia</taxon>
    </lineage>
</organism>
<feature type="domain" description="Protein kinase" evidence="13">
    <location>
        <begin position="286"/>
        <end position="626"/>
    </location>
</feature>
<evidence type="ECO:0000313" key="15">
    <source>
        <dbReference type="EMBL" id="ASM47210.1"/>
    </source>
</evidence>
<evidence type="ECO:0000256" key="12">
    <source>
        <dbReference type="SAM" id="SignalP"/>
    </source>
</evidence>
<keyword evidence="2" id="KW-1003">Cell membrane</keyword>
<dbReference type="InterPro" id="IPR036779">
    <property type="entry name" value="LysM_dom_sf"/>
</dbReference>
<reference evidence="15" key="1">
    <citation type="journal article" date="2017" name="J. ISSAAS">
        <title>Parallel loss of symbiosis genes in relatives of nitrogen-fixing non-legume Parasponia.</title>
        <authorList>
            <person name="van Velzen R."/>
            <person name="Holmer R."/>
            <person name="Bu F."/>
            <person name="Rutten L."/>
            <person name="Van Zeijl A."/>
            <person name="Liu W."/>
            <person name="Santuari L."/>
            <person name="Cao Q."/>
            <person name="Sharma T."/>
            <person name="Shen D."/>
            <person name="Roswanjaya Y."/>
            <person name="Wardhani T."/>
            <person name="Kalhor M.S."/>
            <person name="Jansen J."/>
            <person name="Van den Hoogen J."/>
            <person name="Gungor B."/>
            <person name="Hartog M."/>
            <person name="Hontelez J."/>
            <person name="Verver J."/>
            <person name="Yang W.-C."/>
            <person name="Schijlen E."/>
            <person name="Repin R."/>
            <person name="Schilthuizen M."/>
            <person name="Schranz E."/>
            <person name="Heidstra R."/>
            <person name="Miyata K."/>
            <person name="Fedorova E."/>
            <person name="Kohlen W."/>
            <person name="Bisseling T."/>
            <person name="Smit S."/>
            <person name="Geurts R."/>
        </authorList>
    </citation>
    <scope>NUCLEOTIDE SEQUENCE</scope>
</reference>
<feature type="region of interest" description="Disordered" evidence="10">
    <location>
        <begin position="231"/>
        <end position="267"/>
    </location>
</feature>
<evidence type="ECO:0000259" key="14">
    <source>
        <dbReference type="PROSITE" id="PS51782"/>
    </source>
</evidence>
<evidence type="ECO:0000259" key="13">
    <source>
        <dbReference type="PROSITE" id="PS50011"/>
    </source>
</evidence>
<keyword evidence="9" id="KW-1015">Disulfide bond</keyword>
<dbReference type="AlphaFoldDB" id="A0A221I0S0"/>
<dbReference type="SUPFAM" id="SSF56112">
    <property type="entry name" value="Protein kinase-like (PK-like)"/>
    <property type="match status" value="1"/>
</dbReference>
<dbReference type="Pfam" id="PF23472">
    <property type="entry name" value="LysM2_CERK1_LYK3_4_5"/>
    <property type="match status" value="1"/>
</dbReference>
<feature type="transmembrane region" description="Helical" evidence="11">
    <location>
        <begin position="275"/>
        <end position="298"/>
    </location>
</feature>
<sequence>MGFSSPFSVSILFLFSFICSSSLTGAQQPYVGKTVSDCTNQHNSSSGLGYFCNGVNTSCQTYLTFRAVPPFNTVSAISDLLAANPSQVSEINLVPETATFDTNKLVIVPVNCSCSGAFYQSNTFYRVNQREIYTAIANWIFEGLTTCQAIANQTGNPIAQNLTVGQRISVPLRCACPTKNQTDSGVNYLVSYLVGELDSSSSISERFKVDNDLLLSANGLSDPDTTIYPNTTLLVPLDKPPSSSQTIEPPPPPPPPPSGSPPTSTISNNSSKKTWVYALVGALGGTAVLLVLGTTLYLRVFRKSKKKTESVLVPKSFESSEKQVEKKIDESQDFLDSLSDIAQSIKVYKFEELQLATNDFSTSSLVKGSVYRGTIKGDFAAIKKVDGDISKEINFLQKINHSNVIRLSGVCFNEGYWYLVYEYAANGPLSSWIYHKRKDGKFLNWTHRIQIALDVATGLNYLHSFTAPSHVHKDIKSSNILLDSDFRAKIANFGLARSTQGHDGQYSLTKHIVGTVGYMAPEYLENGLVSTKLDVYAFGVLLLEMLTGKEVSVLYEENAHLSSSFSAVLNDEGQDSLKHFMDPSLGEIYPSELVNFVLRIIDGCLKKNPEARPPVDEIVQLLSRTLSNSLNWELSNTFVG</sequence>
<dbReference type="InterPro" id="IPR052611">
    <property type="entry name" value="Plant_RLK_LysM"/>
</dbReference>
<keyword evidence="15" id="KW-0675">Receptor</keyword>
<keyword evidence="5" id="KW-0547">Nucleotide-binding</keyword>
<dbReference type="FunFam" id="1.10.510.10:FF:000468">
    <property type="entry name" value="PTI1-like tyrosine-protein kinase 3"/>
    <property type="match status" value="1"/>
</dbReference>